<evidence type="ECO:0000259" key="1">
    <source>
        <dbReference type="PROSITE" id="PS51186"/>
    </source>
</evidence>
<dbReference type="InterPro" id="IPR016181">
    <property type="entry name" value="Acyl_CoA_acyltransferase"/>
</dbReference>
<dbReference type="Proteomes" id="UP001501446">
    <property type="component" value="Unassembled WGS sequence"/>
</dbReference>
<dbReference type="Gene3D" id="3.40.630.30">
    <property type="match status" value="1"/>
</dbReference>
<protein>
    <submittedName>
        <fullName evidence="2">GNAT family N-acetyltransferase</fullName>
    </submittedName>
</protein>
<dbReference type="SUPFAM" id="SSF55729">
    <property type="entry name" value="Acyl-CoA N-acyltransferases (Nat)"/>
    <property type="match status" value="1"/>
</dbReference>
<evidence type="ECO:0000313" key="2">
    <source>
        <dbReference type="EMBL" id="GAA4688576.1"/>
    </source>
</evidence>
<accession>A0ABP8WHR6</accession>
<reference evidence="3" key="1">
    <citation type="journal article" date="2019" name="Int. J. Syst. Evol. Microbiol.">
        <title>The Global Catalogue of Microorganisms (GCM) 10K type strain sequencing project: providing services to taxonomists for standard genome sequencing and annotation.</title>
        <authorList>
            <consortium name="The Broad Institute Genomics Platform"/>
            <consortium name="The Broad Institute Genome Sequencing Center for Infectious Disease"/>
            <person name="Wu L."/>
            <person name="Ma J."/>
        </authorList>
    </citation>
    <scope>NUCLEOTIDE SEQUENCE [LARGE SCALE GENOMIC DNA]</scope>
    <source>
        <strain evidence="3">JCM 18958</strain>
    </source>
</reference>
<name>A0ABP8WHR6_9MICC</name>
<comment type="caution">
    <text evidence="2">The sequence shown here is derived from an EMBL/GenBank/DDBJ whole genome shotgun (WGS) entry which is preliminary data.</text>
</comment>
<dbReference type="InterPro" id="IPR000182">
    <property type="entry name" value="GNAT_dom"/>
</dbReference>
<keyword evidence="3" id="KW-1185">Reference proteome</keyword>
<proteinExistence type="predicted"/>
<organism evidence="2 3">
    <name type="scientific">Kocuria gwangalliensis</name>
    <dbReference type="NCBI Taxonomy" id="501592"/>
    <lineage>
        <taxon>Bacteria</taxon>
        <taxon>Bacillati</taxon>
        <taxon>Actinomycetota</taxon>
        <taxon>Actinomycetes</taxon>
        <taxon>Micrococcales</taxon>
        <taxon>Micrococcaceae</taxon>
        <taxon>Kocuria</taxon>
    </lineage>
</organism>
<dbReference type="PANTHER" id="PTHR43792">
    <property type="entry name" value="GNAT FAMILY, PUTATIVE (AFU_ORTHOLOGUE AFUA_3G00765)-RELATED-RELATED"/>
    <property type="match status" value="1"/>
</dbReference>
<evidence type="ECO:0000313" key="3">
    <source>
        <dbReference type="Proteomes" id="UP001501446"/>
    </source>
</evidence>
<dbReference type="InterPro" id="IPR051531">
    <property type="entry name" value="N-acetyltransferase"/>
</dbReference>
<dbReference type="RefSeq" id="WP_312397247.1">
    <property type="nucleotide sequence ID" value="NZ_BAABLN010000001.1"/>
</dbReference>
<gene>
    <name evidence="2" type="ORF">GCM10025781_01600</name>
</gene>
<feature type="domain" description="N-acetyltransferase" evidence="1">
    <location>
        <begin position="10"/>
        <end position="173"/>
    </location>
</feature>
<dbReference type="CDD" id="cd04301">
    <property type="entry name" value="NAT_SF"/>
    <property type="match status" value="1"/>
</dbReference>
<dbReference type="PANTHER" id="PTHR43792:SF1">
    <property type="entry name" value="N-ACETYLTRANSFERASE DOMAIN-CONTAINING PROTEIN"/>
    <property type="match status" value="1"/>
</dbReference>
<sequence length="186" mass="20290">MTRQLASPRLILRPYSPGDAAFVRGLYSRPEVQRYLGDGTQRVRTMIEARAKINAWNERYLAEPAQGLWAVCRKGGTITGSLLLKPIPDSVTAVERDTEIGWHFHPDHRGHGYATEAARVVLDHAFACGLERVVAVTNPANTASQAVCLRLGMTHLGPSDAYYDAACELFDITAPTSGKEPGGEQS</sequence>
<dbReference type="PROSITE" id="PS51186">
    <property type="entry name" value="GNAT"/>
    <property type="match status" value="1"/>
</dbReference>
<dbReference type="Pfam" id="PF13302">
    <property type="entry name" value="Acetyltransf_3"/>
    <property type="match status" value="1"/>
</dbReference>
<dbReference type="EMBL" id="BAABLN010000001">
    <property type="protein sequence ID" value="GAA4688576.1"/>
    <property type="molecule type" value="Genomic_DNA"/>
</dbReference>